<sequence>MVALPRAAIYCLAVAAATGRGDTTLGSREDQAVGCATSEEPPTDVRETRRSELEADGHREARVGVPILSRNRHPDSGGINPKGLSVQQITPIDTKRHDADGDVFVSRGSLFVSRNSFEALFRTAEGSIRRVMERLRKRRNGFSSATQTIVKAEEFVGSKFQAIRVSVRRAKAEAIRKAKAIREARAIRGAIEQSEVKGKAFQVTEEVRRKWAELLAHGEKQSLRVP</sequence>
<dbReference type="AlphaFoldDB" id="A0A6U9J4S8"/>
<name>A0A6U9J4S8_9DINO</name>
<evidence type="ECO:0000313" key="2">
    <source>
        <dbReference type="EMBL" id="CAD9637165.1"/>
    </source>
</evidence>
<feature type="compositionally biased region" description="Basic and acidic residues" evidence="1">
    <location>
        <begin position="43"/>
        <end position="62"/>
    </location>
</feature>
<protein>
    <submittedName>
        <fullName evidence="2">Uncharacterized protein</fullName>
    </submittedName>
</protein>
<proteinExistence type="predicted"/>
<accession>A0A6U9J4S8</accession>
<organism evidence="2">
    <name type="scientific">Zooxanthella nutricula</name>
    <dbReference type="NCBI Taxonomy" id="1333877"/>
    <lineage>
        <taxon>Eukaryota</taxon>
        <taxon>Sar</taxon>
        <taxon>Alveolata</taxon>
        <taxon>Dinophyceae</taxon>
        <taxon>Peridiniales</taxon>
        <taxon>Peridiniales incertae sedis</taxon>
        <taxon>Zooxanthella</taxon>
    </lineage>
</organism>
<gene>
    <name evidence="2" type="ORF">BRAN1462_LOCUS54987</name>
</gene>
<evidence type="ECO:0000256" key="1">
    <source>
        <dbReference type="SAM" id="MobiDB-lite"/>
    </source>
</evidence>
<dbReference type="EMBL" id="HBGW01086752">
    <property type="protein sequence ID" value="CAD9637165.1"/>
    <property type="molecule type" value="Transcribed_RNA"/>
</dbReference>
<feature type="region of interest" description="Disordered" evidence="1">
    <location>
        <begin position="21"/>
        <end position="62"/>
    </location>
</feature>
<reference evidence="2" key="1">
    <citation type="submission" date="2021-01" db="EMBL/GenBank/DDBJ databases">
        <authorList>
            <person name="Corre E."/>
            <person name="Pelletier E."/>
            <person name="Niang G."/>
            <person name="Scheremetjew M."/>
            <person name="Finn R."/>
            <person name="Kale V."/>
            <person name="Holt S."/>
            <person name="Cochrane G."/>
            <person name="Meng A."/>
            <person name="Brown T."/>
            <person name="Cohen L."/>
        </authorList>
    </citation>
    <scope>NUCLEOTIDE SEQUENCE</scope>
    <source>
        <strain evidence="2">RCC3387</strain>
    </source>
</reference>